<organism evidence="1">
    <name type="scientific">Absidia glauca</name>
    <name type="common">Pin mould</name>
    <dbReference type="NCBI Taxonomy" id="4829"/>
    <lineage>
        <taxon>Eukaryota</taxon>
        <taxon>Fungi</taxon>
        <taxon>Fungi incertae sedis</taxon>
        <taxon>Mucoromycota</taxon>
        <taxon>Mucoromycotina</taxon>
        <taxon>Mucoromycetes</taxon>
        <taxon>Mucorales</taxon>
        <taxon>Cunninghamellaceae</taxon>
        <taxon>Absidia</taxon>
    </lineage>
</organism>
<dbReference type="InParanoid" id="A0A168NP71"/>
<dbReference type="Proteomes" id="UP000078561">
    <property type="component" value="Unassembled WGS sequence"/>
</dbReference>
<keyword evidence="2" id="KW-1185">Reference proteome</keyword>
<dbReference type="OrthoDB" id="79603at2759"/>
<gene>
    <name evidence="1" type="primary">ABSGL_06661.1 scaffold 8661</name>
</gene>
<evidence type="ECO:0008006" key="3">
    <source>
        <dbReference type="Google" id="ProtNLM"/>
    </source>
</evidence>
<dbReference type="STRING" id="4829.A0A168NP71"/>
<dbReference type="OMA" id="PEPSICY"/>
<evidence type="ECO:0000313" key="2">
    <source>
        <dbReference type="Proteomes" id="UP000078561"/>
    </source>
</evidence>
<proteinExistence type="predicted"/>
<dbReference type="EMBL" id="LT553497">
    <property type="protein sequence ID" value="SAM00925.1"/>
    <property type="molecule type" value="Genomic_DNA"/>
</dbReference>
<reference evidence="1" key="1">
    <citation type="submission" date="2016-04" db="EMBL/GenBank/DDBJ databases">
        <authorList>
            <person name="Evans L.H."/>
            <person name="Alamgir A."/>
            <person name="Owens N."/>
            <person name="Weber N.D."/>
            <person name="Virtaneva K."/>
            <person name="Barbian K."/>
            <person name="Babar A."/>
            <person name="Rosenke K."/>
        </authorList>
    </citation>
    <scope>NUCLEOTIDE SEQUENCE [LARGE SCALE GENOMIC DNA]</scope>
    <source>
        <strain evidence="1">CBS 101.48</strain>
    </source>
</reference>
<name>A0A168NP71_ABSGL</name>
<protein>
    <recommendedName>
        <fullName evidence="3">Telomere-associated protein Rif1 N-terminal domain-containing protein</fullName>
    </recommendedName>
</protein>
<sequence>MVDAFLLNGQEDRHYEDRLLLNATKQQPSVMDIERHMDDESPSDLQLGKALHLLLHVKPTVLTTAIDRVWKKTSPSTSKGYSPVSQALTSLDHYLTHHDTDPFLHHVLKPKSSKESILSNSLILLAGLVLWSTHRRRYQQCIEQELTLSDKRGALAAALILSFITKQWPEDGNTTVIMARFVPSLILVVEKVGELPTLLACTTYDTLLAISVSTLDLYLAPSMESSSSSSSSATDRPSPMISIIDEEKTEHVDGDRLKWVQNLWPQLGSVLKLAEKWQQSSDFITQSAWMDLHVYMSQAHTVLLGNSMDGYQQVRLGWNWLCKVLVSSQLLSKNPTKKLKFVWKLEVKTYGKRAYAKLRSSSQLEQSTRCKLGKLLQTPYAGSTTKWVESYPMASPWSSLNRIMIPTLLGFAPTLCLPYPRVMSPSLYTALLDFSTWRSDIPDTFATHITPFVLSQPDTALPIVVSRMQPDGEVSQEKLQCSELCGDILETVISEVTMPSPSNTSICELLAHALLQHVTTSNKSCELVLRCLPCIQKPSLLLTLMKMLATADTERANHVTKGLIAKTLLEETWCGDSLLVYIDLIRDLLHTRHYRSTFKSMTLSKHATPDDVFLMKDTEDVTTTCLDIQHLEQIETELLWPIQLWSTKVSLTTLERLIPLLIDKYYDAPSESIFIRVWQMLALSIVQQKQLIWAIITKCTDIMEKQEKFFDMIRQGLVRKEDINLYILLLPILVLSIFPRNAYGHVGLPSAIIQQWQLRWPPNNKQTLKRTTGSLDDQALFVRLANALLIRYDYSGKVIGIPQIQKLALDTLEKIFYH</sequence>
<evidence type="ECO:0000313" key="1">
    <source>
        <dbReference type="EMBL" id="SAM00925.1"/>
    </source>
</evidence>
<dbReference type="AlphaFoldDB" id="A0A168NP71"/>
<accession>A0A168NP71</accession>